<dbReference type="AlphaFoldDB" id="A0A1U7JJA3"/>
<evidence type="ECO:0000313" key="2">
    <source>
        <dbReference type="Proteomes" id="UP000185783"/>
    </source>
</evidence>
<protein>
    <submittedName>
        <fullName evidence="1">Uncharacterized protein</fullName>
    </submittedName>
</protein>
<accession>A0A1U7JJA3</accession>
<evidence type="ECO:0000313" key="1">
    <source>
        <dbReference type="EMBL" id="OKL44799.1"/>
    </source>
</evidence>
<proteinExistence type="predicted"/>
<gene>
    <name evidence="1" type="ORF">A3843_05700</name>
</gene>
<organism evidence="1 2">
    <name type="scientific">Pseudovibrio exalbescens</name>
    <dbReference type="NCBI Taxonomy" id="197461"/>
    <lineage>
        <taxon>Bacteria</taxon>
        <taxon>Pseudomonadati</taxon>
        <taxon>Pseudomonadota</taxon>
        <taxon>Alphaproteobacteria</taxon>
        <taxon>Hyphomicrobiales</taxon>
        <taxon>Stappiaceae</taxon>
        <taxon>Pseudovibrio</taxon>
    </lineage>
</organism>
<dbReference type="EMBL" id="LVVZ01000010">
    <property type="protein sequence ID" value="OKL44799.1"/>
    <property type="molecule type" value="Genomic_DNA"/>
</dbReference>
<name>A0A1U7JJA3_9HYPH</name>
<reference evidence="1 2" key="1">
    <citation type="submission" date="2016-03" db="EMBL/GenBank/DDBJ databases">
        <title>Genome sequence of Nesiotobacter sp. nov., a moderately halophilic alphaproteobacterium isolated from the Yellow Sea, China.</title>
        <authorList>
            <person name="Zhang G."/>
            <person name="Zhang R."/>
        </authorList>
    </citation>
    <scope>NUCLEOTIDE SEQUENCE [LARGE SCALE GENOMIC DNA]</scope>
    <source>
        <strain evidence="1 2">WB1-6</strain>
    </source>
</reference>
<sequence>MHCTTRIKTKTAACVSLPSQYKIVNEPKQKASLDKIKANALKTLIFLPPTRSAQAPRPGGVERVIGATAGGVNEDDIKTS</sequence>
<comment type="caution">
    <text evidence="1">The sequence shown here is derived from an EMBL/GenBank/DDBJ whole genome shotgun (WGS) entry which is preliminary data.</text>
</comment>
<dbReference type="Proteomes" id="UP000185783">
    <property type="component" value="Unassembled WGS sequence"/>
</dbReference>
<keyword evidence="2" id="KW-1185">Reference proteome</keyword>